<keyword evidence="2" id="KW-1185">Reference proteome</keyword>
<protein>
    <submittedName>
        <fullName evidence="1">DUF3500 domain-containing protein</fullName>
    </submittedName>
</protein>
<reference evidence="1 2" key="1">
    <citation type="submission" date="2019-11" db="EMBL/GenBank/DDBJ databases">
        <title>Pedobacter sp. HMF7056 Genome sequencing and assembly.</title>
        <authorList>
            <person name="Kang H."/>
            <person name="Kim H."/>
            <person name="Joh K."/>
        </authorList>
    </citation>
    <scope>NUCLEOTIDE SEQUENCE [LARGE SCALE GENOMIC DNA]</scope>
    <source>
        <strain evidence="1 2">HMF7056</strain>
    </source>
</reference>
<gene>
    <name evidence="1" type="ORF">GS398_10925</name>
</gene>
<dbReference type="Pfam" id="PF12006">
    <property type="entry name" value="DUF3500"/>
    <property type="match status" value="1"/>
</dbReference>
<name>A0A7K1XYK2_9SPHI</name>
<organism evidence="1 2">
    <name type="scientific">Hufsiella ginkgonis</name>
    <dbReference type="NCBI Taxonomy" id="2695274"/>
    <lineage>
        <taxon>Bacteria</taxon>
        <taxon>Pseudomonadati</taxon>
        <taxon>Bacteroidota</taxon>
        <taxon>Sphingobacteriia</taxon>
        <taxon>Sphingobacteriales</taxon>
        <taxon>Sphingobacteriaceae</taxon>
        <taxon>Hufsiella</taxon>
    </lineage>
</organism>
<proteinExistence type="predicted"/>
<evidence type="ECO:0000313" key="2">
    <source>
        <dbReference type="Proteomes" id="UP000451233"/>
    </source>
</evidence>
<dbReference type="EMBL" id="WVHS01000002">
    <property type="protein sequence ID" value="MXV15819.1"/>
    <property type="molecule type" value="Genomic_DNA"/>
</dbReference>
<sequence>MIRSKLILAVVLLSGLLGSCKKDKSANSNTTGSTTYNPDPVEVTGCAIQTGISKVVCLSDAFKATLTSSQVATLQTAYSSANAKKWSNLPQALVQSSNKRVGLNFGSMTTTQIQYAKALIKAVAGAGADEGWDEQQQLLNADEYLGANGGSSEYGAANYYIALLGTPATTGTFEIMFGGHHDAFANTYKDGVLVGATPSFRGVEPFGTFTWNSKSNQPLQAEQAAFSAMLNGLTTAQLATAKLNATFSDILVGPQKDAAFPSTPSGIACSSLSASQKALVMAAIATYVGDVADAAPITAKYSNELDNTYISYSGTTGLVTQNDYVRIDGPSVWIEYNCQHGVILSGNHPHSVWRDKKTDYGSN</sequence>
<dbReference type="AlphaFoldDB" id="A0A7K1XYK2"/>
<comment type="caution">
    <text evidence="1">The sequence shown here is derived from an EMBL/GenBank/DDBJ whole genome shotgun (WGS) entry which is preliminary data.</text>
</comment>
<dbReference type="PANTHER" id="PTHR37489:SF1">
    <property type="entry name" value="DUF3500 DOMAIN-CONTAINING PROTEIN"/>
    <property type="match status" value="1"/>
</dbReference>
<dbReference type="Proteomes" id="UP000451233">
    <property type="component" value="Unassembled WGS sequence"/>
</dbReference>
<dbReference type="RefSeq" id="WP_160906791.1">
    <property type="nucleotide sequence ID" value="NZ_WVHS01000002.1"/>
</dbReference>
<dbReference type="PANTHER" id="PTHR37489">
    <property type="entry name" value="DUF3500 DOMAIN-CONTAINING PROTEIN"/>
    <property type="match status" value="1"/>
</dbReference>
<accession>A0A7K1XYK2</accession>
<dbReference type="PROSITE" id="PS51257">
    <property type="entry name" value="PROKAR_LIPOPROTEIN"/>
    <property type="match status" value="1"/>
</dbReference>
<evidence type="ECO:0000313" key="1">
    <source>
        <dbReference type="EMBL" id="MXV15819.1"/>
    </source>
</evidence>
<dbReference type="InterPro" id="IPR021889">
    <property type="entry name" value="DUF3500"/>
</dbReference>